<feature type="region of interest" description="Disordered" evidence="6">
    <location>
        <begin position="281"/>
        <end position="339"/>
    </location>
</feature>
<comment type="similarity">
    <text evidence="2">Belongs to the PpiC/parvulin rotamase family.</text>
</comment>
<evidence type="ECO:0000256" key="6">
    <source>
        <dbReference type="SAM" id="MobiDB-lite"/>
    </source>
</evidence>
<comment type="caution">
    <text evidence="9">The sequence shown here is derived from an EMBL/GenBank/DDBJ whole genome shotgun (WGS) entry which is preliminary data.</text>
</comment>
<keyword evidence="5 9" id="KW-0413">Isomerase</keyword>
<comment type="catalytic activity">
    <reaction evidence="1">
        <text>[protein]-peptidylproline (omega=180) = [protein]-peptidylproline (omega=0)</text>
        <dbReference type="Rhea" id="RHEA:16237"/>
        <dbReference type="Rhea" id="RHEA-COMP:10747"/>
        <dbReference type="Rhea" id="RHEA-COMP:10748"/>
        <dbReference type="ChEBI" id="CHEBI:83833"/>
        <dbReference type="ChEBI" id="CHEBI:83834"/>
        <dbReference type="EC" id="5.2.1.8"/>
    </reaction>
</comment>
<dbReference type="Gene3D" id="3.10.50.40">
    <property type="match status" value="1"/>
</dbReference>
<dbReference type="EMBL" id="QJPH01000436">
    <property type="protein sequence ID" value="PZN74106.1"/>
    <property type="molecule type" value="Genomic_DNA"/>
</dbReference>
<dbReference type="Gene3D" id="1.10.8.1040">
    <property type="match status" value="1"/>
</dbReference>
<evidence type="ECO:0000256" key="7">
    <source>
        <dbReference type="SAM" id="SignalP"/>
    </source>
</evidence>
<dbReference type="PROSITE" id="PS50198">
    <property type="entry name" value="PPIC_PPIASE_2"/>
    <property type="match status" value="1"/>
</dbReference>
<feature type="chain" id="PRO_5016066363" description="peptidylprolyl isomerase" evidence="7">
    <location>
        <begin position="24"/>
        <end position="339"/>
    </location>
</feature>
<dbReference type="PROSITE" id="PS51257">
    <property type="entry name" value="PROKAR_LIPOPROTEIN"/>
    <property type="match status" value="1"/>
</dbReference>
<reference evidence="9 10" key="1">
    <citation type="journal article" date="2018" name="Aquat. Microb. Ecol.">
        <title>Gammaproteobacterial methanotrophs dominate.</title>
        <authorList>
            <person name="Rissanen A.J."/>
            <person name="Saarenheimo J."/>
            <person name="Tiirola M."/>
            <person name="Peura S."/>
            <person name="Aalto S.L."/>
            <person name="Karvinen A."/>
            <person name="Nykanen H."/>
        </authorList>
    </citation>
    <scope>NUCLEOTIDE SEQUENCE [LARGE SCALE GENOMIC DNA]</scope>
    <source>
        <strain evidence="9">AMbin10</strain>
    </source>
</reference>
<evidence type="ECO:0000256" key="4">
    <source>
        <dbReference type="ARBA" id="ARBA00023110"/>
    </source>
</evidence>
<evidence type="ECO:0000256" key="3">
    <source>
        <dbReference type="ARBA" id="ARBA00013194"/>
    </source>
</evidence>
<dbReference type="Pfam" id="PF13616">
    <property type="entry name" value="Rotamase_3"/>
    <property type="match status" value="1"/>
</dbReference>
<dbReference type="PANTHER" id="PTHR47245">
    <property type="entry name" value="PEPTIDYLPROLYL ISOMERASE"/>
    <property type="match status" value="1"/>
</dbReference>
<feature type="compositionally biased region" description="Low complexity" evidence="6">
    <location>
        <begin position="313"/>
        <end position="333"/>
    </location>
</feature>
<dbReference type="PANTHER" id="PTHR47245:SF2">
    <property type="entry name" value="PEPTIDYL-PROLYL CIS-TRANS ISOMERASE HP_0175-RELATED"/>
    <property type="match status" value="1"/>
</dbReference>
<dbReference type="GO" id="GO:0003755">
    <property type="term" value="F:peptidyl-prolyl cis-trans isomerase activity"/>
    <property type="evidence" value="ECO:0007669"/>
    <property type="project" value="UniProtKB-KW"/>
</dbReference>
<keyword evidence="7" id="KW-0732">Signal</keyword>
<evidence type="ECO:0000313" key="9">
    <source>
        <dbReference type="EMBL" id="PZN74106.1"/>
    </source>
</evidence>
<accession>A0A2W4QSH2</accession>
<protein>
    <recommendedName>
        <fullName evidence="3">peptidylprolyl isomerase</fullName>
        <ecNumber evidence="3">5.2.1.8</ecNumber>
    </recommendedName>
</protein>
<name>A0A2W4QSH2_9GAMM</name>
<evidence type="ECO:0000256" key="1">
    <source>
        <dbReference type="ARBA" id="ARBA00000971"/>
    </source>
</evidence>
<gene>
    <name evidence="9" type="ORF">DM484_21775</name>
</gene>
<dbReference type="InterPro" id="IPR050245">
    <property type="entry name" value="PrsA_foldase"/>
</dbReference>
<feature type="signal peptide" evidence="7">
    <location>
        <begin position="1"/>
        <end position="23"/>
    </location>
</feature>
<dbReference type="InterPro" id="IPR027304">
    <property type="entry name" value="Trigger_fact/SurA_dom_sf"/>
</dbReference>
<dbReference type="SUPFAM" id="SSF109998">
    <property type="entry name" value="Triger factor/SurA peptide-binding domain-like"/>
    <property type="match status" value="1"/>
</dbReference>
<evidence type="ECO:0000256" key="5">
    <source>
        <dbReference type="PROSITE-ProRule" id="PRU00278"/>
    </source>
</evidence>
<evidence type="ECO:0000313" key="10">
    <source>
        <dbReference type="Proteomes" id="UP000249396"/>
    </source>
</evidence>
<keyword evidence="4 5" id="KW-0697">Rotamase</keyword>
<sequence>MRKQALCVAAVASVLLLFGCNNPSDTAQKSSSLSLSSGLAESKPTAENTAVIVNGQPISRAMLQTIMSEMTQRSGGHEIPEDKVVDGLIARELLRQEAEKQNLAKDPSVAMKIENAAREILVQASVDNFRKNASATEDELKKEYDTRVAAMKNTEYKARHILLDSEQAAKDILAKLKKGAKFEELAKTSSKDPSAKQNGGELGWFNPQQMVPEFSAALATLKNGETTQAPVKSQFGWHVIQREDSREQTPPPFDAVKEQIKNALVGQKLQKHVEDLKASAKIERLALPTPKPTAKEEETKPQAVPAAGASLEAGKTANPAPNPATKAPADAPAQSPAKP</sequence>
<dbReference type="EC" id="5.2.1.8" evidence="3"/>
<feature type="domain" description="PpiC" evidence="8">
    <location>
        <begin position="153"/>
        <end position="244"/>
    </location>
</feature>
<proteinExistence type="inferred from homology"/>
<dbReference type="InterPro" id="IPR023058">
    <property type="entry name" value="PPIase_PpiC_CS"/>
</dbReference>
<evidence type="ECO:0000256" key="2">
    <source>
        <dbReference type="ARBA" id="ARBA00007656"/>
    </source>
</evidence>
<dbReference type="PROSITE" id="PS01096">
    <property type="entry name" value="PPIC_PPIASE_1"/>
    <property type="match status" value="1"/>
</dbReference>
<dbReference type="Proteomes" id="UP000249396">
    <property type="component" value="Unassembled WGS sequence"/>
</dbReference>
<dbReference type="AlphaFoldDB" id="A0A2W4QSH2"/>
<dbReference type="InterPro" id="IPR000297">
    <property type="entry name" value="PPIase_PpiC"/>
</dbReference>
<evidence type="ECO:0000259" key="8">
    <source>
        <dbReference type="PROSITE" id="PS50198"/>
    </source>
</evidence>
<organism evidence="9 10">
    <name type="scientific">Candidatus Methylumidiphilus alinenensis</name>
    <dbReference type="NCBI Taxonomy" id="2202197"/>
    <lineage>
        <taxon>Bacteria</taxon>
        <taxon>Pseudomonadati</taxon>
        <taxon>Pseudomonadota</taxon>
        <taxon>Gammaproteobacteria</taxon>
        <taxon>Methylococcales</taxon>
        <taxon>Candidatus Methylumidiphilus</taxon>
    </lineage>
</organism>
<dbReference type="SUPFAM" id="SSF54534">
    <property type="entry name" value="FKBP-like"/>
    <property type="match status" value="1"/>
</dbReference>
<dbReference type="InterPro" id="IPR046357">
    <property type="entry name" value="PPIase_dom_sf"/>
</dbReference>